<dbReference type="PANTHER" id="PTHR42718:SF46">
    <property type="entry name" value="BLR6921 PROTEIN"/>
    <property type="match status" value="1"/>
</dbReference>
<feature type="transmembrane region" description="Helical" evidence="8">
    <location>
        <begin position="74"/>
        <end position="96"/>
    </location>
</feature>
<dbReference type="AlphaFoldDB" id="A0A8J3IRT4"/>
<dbReference type="Gene3D" id="1.20.1250.20">
    <property type="entry name" value="MFS general substrate transporter like domains"/>
    <property type="match status" value="1"/>
</dbReference>
<evidence type="ECO:0000256" key="1">
    <source>
        <dbReference type="ARBA" id="ARBA00004651"/>
    </source>
</evidence>
<evidence type="ECO:0000256" key="8">
    <source>
        <dbReference type="SAM" id="Phobius"/>
    </source>
</evidence>
<comment type="caution">
    <text evidence="10">The sequence shown here is derived from an EMBL/GenBank/DDBJ whole genome shotgun (WGS) entry which is preliminary data.</text>
</comment>
<feature type="transmembrane region" description="Helical" evidence="8">
    <location>
        <begin position="309"/>
        <end position="330"/>
    </location>
</feature>
<name>A0A8J3IRT4_9CHLR</name>
<dbReference type="CDD" id="cd17321">
    <property type="entry name" value="MFS_MMR_MDR_like"/>
    <property type="match status" value="1"/>
</dbReference>
<keyword evidence="5 8" id="KW-1133">Transmembrane helix</keyword>
<dbReference type="GO" id="GO:0005886">
    <property type="term" value="C:plasma membrane"/>
    <property type="evidence" value="ECO:0007669"/>
    <property type="project" value="UniProtKB-SubCell"/>
</dbReference>
<dbReference type="GO" id="GO:0022857">
    <property type="term" value="F:transmembrane transporter activity"/>
    <property type="evidence" value="ECO:0007669"/>
    <property type="project" value="InterPro"/>
</dbReference>
<feature type="compositionally biased region" description="Polar residues" evidence="7">
    <location>
        <begin position="1"/>
        <end position="11"/>
    </location>
</feature>
<feature type="transmembrane region" description="Helical" evidence="8">
    <location>
        <begin position="449"/>
        <end position="470"/>
    </location>
</feature>
<evidence type="ECO:0000256" key="6">
    <source>
        <dbReference type="ARBA" id="ARBA00023136"/>
    </source>
</evidence>
<organism evidence="10 11">
    <name type="scientific">Reticulibacter mediterranei</name>
    <dbReference type="NCBI Taxonomy" id="2778369"/>
    <lineage>
        <taxon>Bacteria</taxon>
        <taxon>Bacillati</taxon>
        <taxon>Chloroflexota</taxon>
        <taxon>Ktedonobacteria</taxon>
        <taxon>Ktedonobacterales</taxon>
        <taxon>Reticulibacteraceae</taxon>
        <taxon>Reticulibacter</taxon>
    </lineage>
</organism>
<feature type="transmembrane region" description="Helical" evidence="8">
    <location>
        <begin position="200"/>
        <end position="218"/>
    </location>
</feature>
<accession>A0A8J3IRT4</accession>
<dbReference type="InterPro" id="IPR036259">
    <property type="entry name" value="MFS_trans_sf"/>
</dbReference>
<sequence>MNGEMKTTSASHDALQMAQGNSRTPGPIDPRYKRVLLTNITLSGFMTNMQESIILISLPAIFNGIHINPLSPNAAMYFLWILIGYRAVLALLLVTFERIGALFGHVRLYKLGFAIFTVGSILLWLTPSTGNTGALELILFRFIQGIGSSFLLANTMPIINGALPVNERGLALGIPPITTLLGVIIGLILGGILAYVDWRLVFFVSVPLGIVGTIWAYIMLREVVTNGGNHTMDRADTIPLIGGATLLLLGITSGIEPYNGSVGWDNPLAIGAVTIGVILLAVFIWIEFHVENTLFQLNLFKIRIFTAGNVSNFLASLTRGGLQFLLIIWLQGIWLPLHGYTYKVIPLWAGIYMCPLLVGFVLAPFGGYLFNRSRMHLSATVGALIQMVSFLLLTVLPIYANTIWLVILILLLGLGQGMFNLPNVLLIMNSVPRERFGAASVMRATFQDLGFLISIGGFFGIITAGLAAGLPSTLFNELTQAGVPTAVAQNSSHLPPLAALFAVFLGYNPMVSLLPPSVLQALPPMNRDHLLGSMFFPNLISPLFTASLSSAFYLAAALCFLAAIASLLCRERSIHERGVHESSGSVEQELHIARGNSILQTALTHLAIVIENVPDEEAQQRYMHVCIVKQKDQIFLPKMTSLETGKTYDLRLDISPFLDESVLQTVSHLPSTTHGYWLEVIVISDDVGIPLHRHPLFLPKLGPSWVCNCSPGKEHHCRENERRPYLFVPIQTPAQPRIARVRIALYYQKNLLQSQLLSAQIAEREQAGAGQSSIIDYTLASDLRDLSFLPPRTVNILTNDTADGSHRLVINGQGADPLAFHLTEGQIRTTVDAAREALRNVHFEEYGGALGSQRQRRNRLDGNNAKVKAAFLRDLEHLAPLGWQLWTLLLKDRLEWRKNLLAPATIQVARTLSSTLAFPWALVYDIPLASQGPYHICPLFDTWNERQSFTDLSQCPYEHLHQTKNTLCPFGFWGFRHVIEQPPSMSAGRNLPVLIHMTNRPPTLVAGLSQSLDQNLTAKHLQTMKEQLTLFTLQDHTSLQEMVMALAAPVEVVYFYCHGGRESLVGTSQHTPYLQVGMDERFQPSDITTWRVADWPEQHWEQTSPLVFINGCHTAELTPELLANFVDAFSTASAAGVIGTEISIEQDIAAEAAEHFFAAFQAGKTVGQALQHMRLHLLAKGNLLGLAYTPYCSANLHL</sequence>
<feature type="transmembrane region" description="Helical" evidence="8">
    <location>
        <begin position="405"/>
        <end position="428"/>
    </location>
</feature>
<protein>
    <recommendedName>
        <fullName evidence="9">Major facilitator superfamily (MFS) profile domain-containing protein</fullName>
    </recommendedName>
</protein>
<feature type="region of interest" description="Disordered" evidence="7">
    <location>
        <begin position="1"/>
        <end position="27"/>
    </location>
</feature>
<evidence type="ECO:0000256" key="4">
    <source>
        <dbReference type="ARBA" id="ARBA00022692"/>
    </source>
</evidence>
<dbReference type="Pfam" id="PF07690">
    <property type="entry name" value="MFS_1"/>
    <property type="match status" value="1"/>
</dbReference>
<comment type="subcellular location">
    <subcellularLocation>
        <location evidence="1">Cell membrane</location>
        <topology evidence="1">Multi-pass membrane protein</topology>
    </subcellularLocation>
</comment>
<feature type="transmembrane region" description="Helical" evidence="8">
    <location>
        <begin position="350"/>
        <end position="370"/>
    </location>
</feature>
<evidence type="ECO:0000256" key="3">
    <source>
        <dbReference type="ARBA" id="ARBA00022475"/>
    </source>
</evidence>
<feature type="transmembrane region" description="Helical" evidence="8">
    <location>
        <begin position="497"/>
        <end position="522"/>
    </location>
</feature>
<evidence type="ECO:0000256" key="5">
    <source>
        <dbReference type="ARBA" id="ARBA00022989"/>
    </source>
</evidence>
<keyword evidence="2" id="KW-0813">Transport</keyword>
<keyword evidence="11" id="KW-1185">Reference proteome</keyword>
<dbReference type="Proteomes" id="UP000597444">
    <property type="component" value="Unassembled WGS sequence"/>
</dbReference>
<feature type="transmembrane region" description="Helical" evidence="8">
    <location>
        <begin position="377"/>
        <end position="399"/>
    </location>
</feature>
<keyword evidence="3" id="KW-1003">Cell membrane</keyword>
<feature type="transmembrane region" description="Helical" evidence="8">
    <location>
        <begin position="267"/>
        <end position="288"/>
    </location>
</feature>
<dbReference type="SUPFAM" id="SSF103473">
    <property type="entry name" value="MFS general substrate transporter"/>
    <property type="match status" value="1"/>
</dbReference>
<feature type="transmembrane region" description="Helical" evidence="8">
    <location>
        <begin position="138"/>
        <end position="159"/>
    </location>
</feature>
<evidence type="ECO:0000313" key="10">
    <source>
        <dbReference type="EMBL" id="GHP00875.1"/>
    </source>
</evidence>
<feature type="transmembrane region" description="Helical" evidence="8">
    <location>
        <begin position="543"/>
        <end position="568"/>
    </location>
</feature>
<dbReference type="Pfam" id="PF12770">
    <property type="entry name" value="CHAT"/>
    <property type="match status" value="1"/>
</dbReference>
<feature type="transmembrane region" description="Helical" evidence="8">
    <location>
        <begin position="108"/>
        <end position="126"/>
    </location>
</feature>
<evidence type="ECO:0000256" key="2">
    <source>
        <dbReference type="ARBA" id="ARBA00022448"/>
    </source>
</evidence>
<reference evidence="10" key="1">
    <citation type="submission" date="2020-10" db="EMBL/GenBank/DDBJ databases">
        <title>Taxonomic study of unclassified bacteria belonging to the class Ktedonobacteria.</title>
        <authorList>
            <person name="Yabe S."/>
            <person name="Wang C.M."/>
            <person name="Zheng Y."/>
            <person name="Sakai Y."/>
            <person name="Cavaletti L."/>
            <person name="Monciardini P."/>
            <person name="Donadio S."/>
        </authorList>
    </citation>
    <scope>NUCLEOTIDE SEQUENCE</scope>
    <source>
        <strain evidence="10">ID150040</strain>
    </source>
</reference>
<dbReference type="InterPro" id="IPR020846">
    <property type="entry name" value="MFS_dom"/>
</dbReference>
<dbReference type="Gene3D" id="1.20.1720.10">
    <property type="entry name" value="Multidrug resistance protein D"/>
    <property type="match status" value="1"/>
</dbReference>
<dbReference type="InterPro" id="IPR011701">
    <property type="entry name" value="MFS"/>
</dbReference>
<feature type="transmembrane region" description="Helical" evidence="8">
    <location>
        <begin position="40"/>
        <end position="62"/>
    </location>
</feature>
<proteinExistence type="predicted"/>
<dbReference type="PANTHER" id="PTHR42718">
    <property type="entry name" value="MAJOR FACILITATOR SUPERFAMILY MULTIDRUG TRANSPORTER MFSC"/>
    <property type="match status" value="1"/>
</dbReference>
<feature type="transmembrane region" description="Helical" evidence="8">
    <location>
        <begin position="171"/>
        <end position="194"/>
    </location>
</feature>
<evidence type="ECO:0000256" key="7">
    <source>
        <dbReference type="SAM" id="MobiDB-lite"/>
    </source>
</evidence>
<keyword evidence="4 8" id="KW-0812">Transmembrane</keyword>
<gene>
    <name evidence="10" type="ORF">KSF_109220</name>
</gene>
<evidence type="ECO:0000259" key="9">
    <source>
        <dbReference type="PROSITE" id="PS50850"/>
    </source>
</evidence>
<feature type="transmembrane region" description="Helical" evidence="8">
    <location>
        <begin position="238"/>
        <end position="255"/>
    </location>
</feature>
<dbReference type="EMBL" id="BNJK01000003">
    <property type="protein sequence ID" value="GHP00875.1"/>
    <property type="molecule type" value="Genomic_DNA"/>
</dbReference>
<evidence type="ECO:0000313" key="11">
    <source>
        <dbReference type="Proteomes" id="UP000597444"/>
    </source>
</evidence>
<dbReference type="InterPro" id="IPR024983">
    <property type="entry name" value="CHAT_dom"/>
</dbReference>
<feature type="domain" description="Major facilitator superfamily (MFS) profile" evidence="9">
    <location>
        <begin position="36"/>
        <end position="574"/>
    </location>
</feature>
<dbReference type="PROSITE" id="PS50850">
    <property type="entry name" value="MFS"/>
    <property type="match status" value="1"/>
</dbReference>
<keyword evidence="6 8" id="KW-0472">Membrane</keyword>